<dbReference type="PATRIC" id="fig|521002.11.peg.385"/>
<name>D2ZNJ1_METSM</name>
<evidence type="ECO:0000313" key="2">
    <source>
        <dbReference type="EMBL" id="EFC92838.1"/>
    </source>
</evidence>
<gene>
    <name evidence="2" type="ORF">METSMIF1_02397</name>
</gene>
<dbReference type="Proteomes" id="UP000004028">
    <property type="component" value="Unassembled WGS sequence"/>
</dbReference>
<evidence type="ECO:0000256" key="1">
    <source>
        <dbReference type="SAM" id="MobiDB-lite"/>
    </source>
</evidence>
<sequence>MTVVSNATVNASANVTISPEPNAANPGPKGIKVPKRPKIGPNWYGTNKYTTWGLNQTGPGTICPRIHTTLIPYNISCISPGKYEVTFYNNGSIASKLHDLTTYFVLNYNTDKEEVVEVVVHQGKATFEFSTKNYDSSNNIIEGFSVFDPNRPKSVIYNYNVPESEIPK</sequence>
<dbReference type="EMBL" id="ABYV02000006">
    <property type="protein sequence ID" value="EFC92838.1"/>
    <property type="molecule type" value="Genomic_DNA"/>
</dbReference>
<accession>D2ZNJ1</accession>
<dbReference type="HOGENOM" id="CLU_1582931_0_0_2"/>
<proteinExistence type="predicted"/>
<reference evidence="2 3" key="1">
    <citation type="submission" date="2010-01" db="EMBL/GenBank/DDBJ databases">
        <authorList>
            <person name="Weinstock G."/>
            <person name="Sodergren E."/>
            <person name="Clifton S."/>
            <person name="Fulton L."/>
            <person name="Fulton B."/>
            <person name="Courtney L."/>
            <person name="Fronick C."/>
            <person name="Harrison M."/>
            <person name="Strong C."/>
            <person name="Farmer C."/>
            <person name="Delahaunty K."/>
            <person name="Markovic C."/>
            <person name="Hall O."/>
            <person name="Minx P."/>
            <person name="Tomlinson C."/>
            <person name="Mitreva M."/>
            <person name="Nelson J."/>
            <person name="Hou S."/>
            <person name="Wollam A."/>
            <person name="Pepin K.H."/>
            <person name="Johnson M."/>
            <person name="Bhonagiri V."/>
            <person name="Nash W.E."/>
            <person name="Warren W."/>
            <person name="Chinwalla A."/>
            <person name="Mardis E.R."/>
            <person name="Wilson R.K."/>
        </authorList>
    </citation>
    <scope>NUCLEOTIDE SEQUENCE [LARGE SCALE GENOMIC DNA]</scope>
    <source>
        <strain evidence="2 3">DSM 2374</strain>
    </source>
</reference>
<feature type="region of interest" description="Disordered" evidence="1">
    <location>
        <begin position="17"/>
        <end position="36"/>
    </location>
</feature>
<comment type="caution">
    <text evidence="2">The sequence shown here is derived from an EMBL/GenBank/DDBJ whole genome shotgun (WGS) entry which is preliminary data.</text>
</comment>
<organism evidence="2 3">
    <name type="scientific">Methanobrevibacter smithii DSM 2374</name>
    <dbReference type="NCBI Taxonomy" id="521002"/>
    <lineage>
        <taxon>Archaea</taxon>
        <taxon>Methanobacteriati</taxon>
        <taxon>Methanobacteriota</taxon>
        <taxon>Methanomada group</taxon>
        <taxon>Methanobacteria</taxon>
        <taxon>Methanobacteriales</taxon>
        <taxon>Methanobacteriaceae</taxon>
        <taxon>Methanobrevibacter</taxon>
    </lineage>
</organism>
<protein>
    <submittedName>
        <fullName evidence="2">Uncharacterized protein</fullName>
    </submittedName>
</protein>
<evidence type="ECO:0000313" key="3">
    <source>
        <dbReference type="Proteomes" id="UP000004028"/>
    </source>
</evidence>
<dbReference type="AlphaFoldDB" id="D2ZNJ1"/>